<protein>
    <recommendedName>
        <fullName evidence="9">ABC transporter substrate-binding protein</fullName>
    </recommendedName>
</protein>
<dbReference type="AlphaFoldDB" id="A0A0D5NF54"/>
<dbReference type="Gene3D" id="3.40.190.10">
    <property type="entry name" value="Periplasmic binding protein-like II"/>
    <property type="match status" value="1"/>
</dbReference>
<keyword evidence="8" id="KW-1185">Reference proteome</keyword>
<keyword evidence="4" id="KW-0564">Palmitate</keyword>
<gene>
    <name evidence="7" type="ORF">VN24_04600</name>
</gene>
<dbReference type="STRING" id="1126833.VN24_04600"/>
<evidence type="ECO:0000256" key="6">
    <source>
        <dbReference type="SAM" id="Phobius"/>
    </source>
</evidence>
<organism evidence="7 8">
    <name type="scientific">Paenibacillus beijingensis</name>
    <dbReference type="NCBI Taxonomy" id="1126833"/>
    <lineage>
        <taxon>Bacteria</taxon>
        <taxon>Bacillati</taxon>
        <taxon>Bacillota</taxon>
        <taxon>Bacilli</taxon>
        <taxon>Bacillales</taxon>
        <taxon>Paenibacillaceae</taxon>
        <taxon>Paenibacillus</taxon>
    </lineage>
</organism>
<name>A0A0D5NF54_9BACL</name>
<dbReference type="SUPFAM" id="SSF53850">
    <property type="entry name" value="Periplasmic binding protein-like II"/>
    <property type="match status" value="1"/>
</dbReference>
<reference evidence="8" key="2">
    <citation type="submission" date="2015-03" db="EMBL/GenBank/DDBJ databases">
        <title>Genome sequence of Paenibacillus beijingensis strain DSM 24997T.</title>
        <authorList>
            <person name="Kwak Y."/>
            <person name="Shin J.-H."/>
        </authorList>
    </citation>
    <scope>NUCLEOTIDE SEQUENCE [LARGE SCALE GENOMIC DNA]</scope>
    <source>
        <strain evidence="8">DSM 24997</strain>
    </source>
</reference>
<evidence type="ECO:0000313" key="7">
    <source>
        <dbReference type="EMBL" id="AJY74019.1"/>
    </source>
</evidence>
<evidence type="ECO:0000256" key="2">
    <source>
        <dbReference type="ARBA" id="ARBA00022729"/>
    </source>
</evidence>
<evidence type="ECO:0000256" key="1">
    <source>
        <dbReference type="ARBA" id="ARBA00022475"/>
    </source>
</evidence>
<evidence type="ECO:0000256" key="3">
    <source>
        <dbReference type="ARBA" id="ARBA00023136"/>
    </source>
</evidence>
<evidence type="ECO:0008006" key="9">
    <source>
        <dbReference type="Google" id="ProtNLM"/>
    </source>
</evidence>
<dbReference type="Proteomes" id="UP000032633">
    <property type="component" value="Chromosome"/>
</dbReference>
<dbReference type="OrthoDB" id="2675752at2"/>
<dbReference type="InterPro" id="IPR006059">
    <property type="entry name" value="SBP"/>
</dbReference>
<dbReference type="EMBL" id="CP011058">
    <property type="protein sequence ID" value="AJY74019.1"/>
    <property type="molecule type" value="Genomic_DNA"/>
</dbReference>
<dbReference type="PANTHER" id="PTHR43649:SF33">
    <property type="entry name" value="POLYGALACTURONAN_RHAMNOGALACTURONAN-BINDING PROTEIN YTCQ"/>
    <property type="match status" value="1"/>
</dbReference>
<evidence type="ECO:0000256" key="4">
    <source>
        <dbReference type="ARBA" id="ARBA00023139"/>
    </source>
</evidence>
<keyword evidence="5" id="KW-0449">Lipoprotein</keyword>
<keyword evidence="6" id="KW-1133">Transmembrane helix</keyword>
<feature type="transmembrane region" description="Helical" evidence="6">
    <location>
        <begin position="50"/>
        <end position="71"/>
    </location>
</feature>
<keyword evidence="1" id="KW-1003">Cell membrane</keyword>
<dbReference type="KEGG" id="pbj:VN24_04600"/>
<sequence>MKDRNRNGPEAHQDWERKLSGRPFIKSGFTSELEQKVRERVRMGGGHRRTYMRPAAAFVIVCALLLGGIMLRDNWKSSENVPAYAADAPSALRSDPLAAEGDIELKVYSQNQDTVSFMSFIGNPFVIRHPGVHFTVVQPPRDGSVSSEDELEKWIAGQKPDVIVTDSGTFGKLAQQGRLQALDAWINNDKFDLDGMFKPVTDTLRELGGGGQLYGLANSFDTAAIFVNKDLFERNGIALPEDGMTWDEVLALAQRFAGTGTAGLIGPDLDNPFSLVQMAGTTEGLQPFNSDKLQATADTPAWAGLWAKVADGVQQGWIYNAPNPLKGKNYTIKQAAETDPFQNGKAAMRIGSSFYAYMLSQEQSGKKLNWISVTEPVGKARGDVSASFRLDTVYAVNAESANSKAAWEFVKFVAGKELARRINNMYSNVLARESELKWLEPEQKEAFYKLKADPDFYAKKWSTDPVSMSGRSSFYNDGTRLMAEVAAGKLPVEKALEQVQDSVQKALNSAAQKESGGG</sequence>
<keyword evidence="2" id="KW-0732">Signal</keyword>
<evidence type="ECO:0000313" key="8">
    <source>
        <dbReference type="Proteomes" id="UP000032633"/>
    </source>
</evidence>
<dbReference type="InterPro" id="IPR050490">
    <property type="entry name" value="Bact_solute-bd_prot1"/>
</dbReference>
<dbReference type="PATRIC" id="fig|1126833.4.peg.1018"/>
<keyword evidence="6" id="KW-0812">Transmembrane</keyword>
<dbReference type="Pfam" id="PF01547">
    <property type="entry name" value="SBP_bac_1"/>
    <property type="match status" value="1"/>
</dbReference>
<dbReference type="HOGENOM" id="CLU_043267_0_0_9"/>
<reference evidence="7 8" key="1">
    <citation type="journal article" date="2015" name="J. Biotechnol.">
        <title>Complete genome sequence of Paenibacillus beijingensis 7188(T) (=DSM 24997(T)), a novel rhizobacterium from jujube garden soil.</title>
        <authorList>
            <person name="Kwak Y."/>
            <person name="Shin J.H."/>
        </authorList>
    </citation>
    <scope>NUCLEOTIDE SEQUENCE [LARGE SCALE GENOMIC DNA]</scope>
    <source>
        <strain evidence="7 8">DSM 24997</strain>
    </source>
</reference>
<dbReference type="PANTHER" id="PTHR43649">
    <property type="entry name" value="ARABINOSE-BINDING PROTEIN-RELATED"/>
    <property type="match status" value="1"/>
</dbReference>
<accession>A0A0D5NF54</accession>
<keyword evidence="3 6" id="KW-0472">Membrane</keyword>
<proteinExistence type="predicted"/>
<evidence type="ECO:0000256" key="5">
    <source>
        <dbReference type="ARBA" id="ARBA00023288"/>
    </source>
</evidence>